<dbReference type="InterPro" id="IPR000843">
    <property type="entry name" value="HTH_LacI"/>
</dbReference>
<dbReference type="InterPro" id="IPR028082">
    <property type="entry name" value="Peripla_BP_I"/>
</dbReference>
<evidence type="ECO:0000313" key="6">
    <source>
        <dbReference type="EMBL" id="MQW39825.1"/>
    </source>
</evidence>
<dbReference type="Gene3D" id="3.40.50.2300">
    <property type="match status" value="2"/>
</dbReference>
<keyword evidence="3" id="KW-0804">Transcription</keyword>
<dbReference type="GO" id="GO:0003700">
    <property type="term" value="F:DNA-binding transcription factor activity"/>
    <property type="evidence" value="ECO:0007669"/>
    <property type="project" value="TreeGrafter"/>
</dbReference>
<dbReference type="CDD" id="cd01392">
    <property type="entry name" value="HTH_LacI"/>
    <property type="match status" value="1"/>
</dbReference>
<dbReference type="PANTHER" id="PTHR30146:SF24">
    <property type="entry name" value="XYLOSE OPERON REGULATORY PROTEIN"/>
    <property type="match status" value="1"/>
</dbReference>
<protein>
    <submittedName>
        <fullName evidence="6">LacI family DNA-binding transcriptional regulator</fullName>
    </submittedName>
</protein>
<evidence type="ECO:0000259" key="5">
    <source>
        <dbReference type="PROSITE" id="PS50937"/>
    </source>
</evidence>
<gene>
    <name evidence="6" type="ORF">GHI93_07795</name>
</gene>
<evidence type="ECO:0000259" key="4">
    <source>
        <dbReference type="PROSITE" id="PS50932"/>
    </source>
</evidence>
<dbReference type="InterPro" id="IPR000551">
    <property type="entry name" value="MerR-type_HTH_dom"/>
</dbReference>
<evidence type="ECO:0000313" key="7">
    <source>
        <dbReference type="Proteomes" id="UP000439550"/>
    </source>
</evidence>
<proteinExistence type="predicted"/>
<feature type="domain" description="HTH merR-type" evidence="5">
    <location>
        <begin position="1"/>
        <end position="18"/>
    </location>
</feature>
<dbReference type="PROSITE" id="PS50932">
    <property type="entry name" value="HTH_LACI_2"/>
    <property type="match status" value="1"/>
</dbReference>
<dbReference type="CDD" id="cd06267">
    <property type="entry name" value="PBP1_LacI_sugar_binding-like"/>
    <property type="match status" value="1"/>
</dbReference>
<dbReference type="GO" id="GO:0000976">
    <property type="term" value="F:transcription cis-regulatory region binding"/>
    <property type="evidence" value="ECO:0007669"/>
    <property type="project" value="TreeGrafter"/>
</dbReference>
<dbReference type="Pfam" id="PF13377">
    <property type="entry name" value="Peripla_BP_3"/>
    <property type="match status" value="1"/>
</dbReference>
<dbReference type="SUPFAM" id="SSF53822">
    <property type="entry name" value="Periplasmic binding protein-like I"/>
    <property type="match status" value="1"/>
</dbReference>
<sequence length="335" mass="37518">MITIKEIAKKAGVSPTTVSNVLHNRTTEIRPEKLAHVKQIISENGYVPNMAGKALAGHKSQLIGVILSTEYRESKSILDDGYHGCLVGSIEQTLKAAGYYMLLSSAKTPIETLTTAKAWKVDGLIILESKAADVAPILQEIKTPTLFIDGEKPTHAENFYNISTDDFDGGFQMANYLKLIEKRKILFISDAPKPFGVDLARYKGVKQVFPNVMYHAFSSDFEIRTTQIRQWIIQKQWQAYDALFFSSDKIASETMQEMQDCGINVPNDIIIVGYDDSLYARTSRPQLTTIRQNIALKGQKAVETLVKLINHENAAFEIQLQSELIIRDSSTIKKK</sequence>
<dbReference type="Pfam" id="PF00356">
    <property type="entry name" value="LacI"/>
    <property type="match status" value="1"/>
</dbReference>
<dbReference type="AlphaFoldDB" id="A0A7X1ZB36"/>
<evidence type="ECO:0000256" key="1">
    <source>
        <dbReference type="ARBA" id="ARBA00023015"/>
    </source>
</evidence>
<dbReference type="RefSeq" id="WP_153496489.1">
    <property type="nucleotide sequence ID" value="NZ_CAXYUY010000008.1"/>
</dbReference>
<dbReference type="InterPro" id="IPR010982">
    <property type="entry name" value="Lambda_DNA-bd_dom_sf"/>
</dbReference>
<dbReference type="EMBL" id="WITJ01000009">
    <property type="protein sequence ID" value="MQW39825.1"/>
    <property type="molecule type" value="Genomic_DNA"/>
</dbReference>
<dbReference type="Proteomes" id="UP000439550">
    <property type="component" value="Unassembled WGS sequence"/>
</dbReference>
<dbReference type="SMART" id="SM00354">
    <property type="entry name" value="HTH_LACI"/>
    <property type="match status" value="1"/>
</dbReference>
<reference evidence="6 7" key="1">
    <citation type="submission" date="2019-10" db="EMBL/GenBank/DDBJ databases">
        <authorList>
            <person name="Dong K."/>
        </authorList>
    </citation>
    <scope>NUCLEOTIDE SEQUENCE [LARGE SCALE GENOMIC DNA]</scope>
    <source>
        <strain evidence="6 7">DSM 28960</strain>
    </source>
</reference>
<feature type="domain" description="HTH lacI-type" evidence="4">
    <location>
        <begin position="2"/>
        <end position="57"/>
    </location>
</feature>
<dbReference type="PANTHER" id="PTHR30146">
    <property type="entry name" value="LACI-RELATED TRANSCRIPTIONAL REPRESSOR"/>
    <property type="match status" value="1"/>
</dbReference>
<organism evidence="6 7">
    <name type="scientific">Lactococcus hircilactis</name>
    <dbReference type="NCBI Taxonomy" id="1494462"/>
    <lineage>
        <taxon>Bacteria</taxon>
        <taxon>Bacillati</taxon>
        <taxon>Bacillota</taxon>
        <taxon>Bacilli</taxon>
        <taxon>Lactobacillales</taxon>
        <taxon>Streptococcaceae</taxon>
        <taxon>Lactococcus</taxon>
    </lineage>
</organism>
<comment type="caution">
    <text evidence="6">The sequence shown here is derived from an EMBL/GenBank/DDBJ whole genome shotgun (WGS) entry which is preliminary data.</text>
</comment>
<evidence type="ECO:0000256" key="2">
    <source>
        <dbReference type="ARBA" id="ARBA00023125"/>
    </source>
</evidence>
<accession>A0A7X1ZB36</accession>
<keyword evidence="7" id="KW-1185">Reference proteome</keyword>
<dbReference type="PROSITE" id="PS50937">
    <property type="entry name" value="HTH_MERR_2"/>
    <property type="match status" value="1"/>
</dbReference>
<dbReference type="PROSITE" id="PS00356">
    <property type="entry name" value="HTH_LACI_1"/>
    <property type="match status" value="1"/>
</dbReference>
<name>A0A7X1ZB36_9LACT</name>
<dbReference type="Gene3D" id="1.10.260.40">
    <property type="entry name" value="lambda repressor-like DNA-binding domains"/>
    <property type="match status" value="1"/>
</dbReference>
<dbReference type="InterPro" id="IPR046335">
    <property type="entry name" value="LacI/GalR-like_sensor"/>
</dbReference>
<evidence type="ECO:0000256" key="3">
    <source>
        <dbReference type="ARBA" id="ARBA00023163"/>
    </source>
</evidence>
<dbReference type="SUPFAM" id="SSF47413">
    <property type="entry name" value="lambda repressor-like DNA-binding domains"/>
    <property type="match status" value="1"/>
</dbReference>
<keyword evidence="2 6" id="KW-0238">DNA-binding</keyword>
<keyword evidence="1" id="KW-0805">Transcription regulation</keyword>
<dbReference type="OrthoDB" id="9796186at2"/>